<dbReference type="RefSeq" id="YP_009292437.1">
    <property type="nucleotide sequence ID" value="NC_031122.1"/>
</dbReference>
<accession>A0A1B3B034</accession>
<feature type="compositionally biased region" description="Acidic residues" evidence="1">
    <location>
        <begin position="148"/>
        <end position="167"/>
    </location>
</feature>
<name>A0A1B3B034_9CAUD</name>
<dbReference type="KEGG" id="vg:29068952"/>
<sequence length="187" mass="19881">MTDYDETTGLPTETHQAPADIPKANPDIPLGTGIEINGEVITEAKIKFVGGMSPAALKNPPTRRGQTRAYIVLATCEKHHVKEVNDETVVEIDMKPYVIYDRDLGPFGDQIERGPEEKVATDPDDDVNDGDDHGPGLFDAAGNVAGDLDGDVDDEDGEGGERDDDPAADTADSDVVHWSDGPDGGAQ</sequence>
<keyword evidence="3" id="KW-1185">Reference proteome</keyword>
<reference evidence="3" key="1">
    <citation type="submission" date="2016-07" db="EMBL/GenBank/DDBJ databases">
        <authorList>
            <person name="Florea S."/>
            <person name="Webb J.S."/>
            <person name="Jaromczyk J."/>
            <person name="Schardl C.L."/>
        </authorList>
    </citation>
    <scope>NUCLEOTIDE SEQUENCE [LARGE SCALE GENOMIC DNA]</scope>
</reference>
<dbReference type="GeneID" id="29068952"/>
<gene>
    <name evidence="2" type="primary">46</name>
    <name evidence="2" type="ORF">SEA_EYRE_46</name>
</gene>
<evidence type="ECO:0000313" key="3">
    <source>
        <dbReference type="Proteomes" id="UP000201149"/>
    </source>
</evidence>
<feature type="compositionally biased region" description="Basic and acidic residues" evidence="1">
    <location>
        <begin position="105"/>
        <end position="121"/>
    </location>
</feature>
<organism evidence="2 3">
    <name type="scientific">Gordonia phage Eyre</name>
    <dbReference type="NCBI Taxonomy" id="1887646"/>
    <lineage>
        <taxon>Viruses</taxon>
        <taxon>Duplodnaviria</taxon>
        <taxon>Heunggongvirae</taxon>
        <taxon>Uroviricota</taxon>
        <taxon>Caudoviricetes</taxon>
        <taxon>Eyrevirus</taxon>
        <taxon>Eyrevirus eyre</taxon>
    </lineage>
</organism>
<feature type="region of interest" description="Disordered" evidence="1">
    <location>
        <begin position="1"/>
        <end position="26"/>
    </location>
</feature>
<dbReference type="Proteomes" id="UP000201149">
    <property type="component" value="Segment"/>
</dbReference>
<evidence type="ECO:0000256" key="1">
    <source>
        <dbReference type="SAM" id="MobiDB-lite"/>
    </source>
</evidence>
<dbReference type="OrthoDB" id="37339at10239"/>
<protein>
    <submittedName>
        <fullName evidence="2">Uncharacterized protein</fullName>
    </submittedName>
</protein>
<dbReference type="EMBL" id="KX557277">
    <property type="protein sequence ID" value="AOE44326.1"/>
    <property type="molecule type" value="Genomic_DNA"/>
</dbReference>
<evidence type="ECO:0000313" key="2">
    <source>
        <dbReference type="EMBL" id="AOE44326.1"/>
    </source>
</evidence>
<proteinExistence type="predicted"/>
<feature type="region of interest" description="Disordered" evidence="1">
    <location>
        <begin position="105"/>
        <end position="187"/>
    </location>
</feature>